<feature type="chain" id="PRO_5045973150" evidence="5">
    <location>
        <begin position="23"/>
        <end position="1277"/>
    </location>
</feature>
<sequence>MYFLKSLPALLVAALLCFGLQQQPKREMPPIADPQLRAVQSADGEMIRIFRAGETRPVLTQNAKADFRPYLHPIVAPDGKGVLTEYSPGHHKHQTGIYWGYTRVNGRDYFHHPSDGYWKKVSSKVTAAKGKEVKWQTVYHLLDSAGTAVLTETQNWTMRQKNGKYLLDLEWNGEAQTDVTIGKYDYGGLFVRMPWKEGIKGEVVNAARQKNEKAEGQAAHWVDIGMQVEGRRDLAHIAILDHKQNKGYPQTWRVDSQLGAGPARARSGDWFIKKGETETIRHELVIYTGELDDVALNKTFGEFVGDNGIYNATALWALAQKEGREAKFLSAQEAVASMTIKDGYQVNAWASEPMMTQPMAFCWDDKGRMWIAENKDYESRGKGFSNAGTSRILILEDTDKDGIADSRKVFAEGIAFPSALAVGFDGVFVGAPPNLLFIPDKNGDDKADMDDIQVRLTGWGIRDRHETLNSFHWGPDGWLYGLQGFATPSTVGKPAGKGKLYRHKDPFPENIQVEDGVEINGGVWRYHPVKQKFEVVAHGFSNPWGIDHDAKGQLFITACVIPHLWHVVPGGIYHRQGGQHFNPYVYNDIKTIADHSHRSAHGGARIYQSDAFPASEKGKIFMANIHEHGILSDILTPKGSGFTGSHSDDFMMANNAQWVGFSMETGPEGALYVLDWHDADICGSDVLNSETGRIFRITPKNSLAEHFPNRYADLNTLSDLELASLQTSKSDWHARRARVILQNRAVKGNISEAAIGKLNAIFSEGSPDDRLRAMWALQVINALSGNQLTASLSDKDAYVRAWSIQFLCENGQPAPEVTAKLAELAKKDPSPVVRLYLASALQRIEAASKWKLASALLAHGEDANDHNLPKMIWFGIEPLVKENPAKALEMSATSKLPMVTAFIARRTVDADQVETLIAAIGKAPVNRMDLLKGMQDALAGRTDIKTPANWPPVLARLKQSDKATASLATELNRQFGNTEAAKADLATLKSKSATLEQKQKALQSLTVRQRPELEAELPALLNNAALRADAIRSVAAFESEPLAKSLIENYPRFSRTEKAEAIQTLASRPKSGWLLTQAIASKTIPKKDVPTYVARQLRRVVGSGFVEVWGPIDHVAFDEKAYKKYKDLLSEKSVAEASKARGRIVFQRTCAPCHKLYGEGGVIGPELTGSNRANLDYLLGNILDPSGEIQDDYKMVVVTMRDGRTYVGNVAKETDRQLTLRVVGQDAVVVNKADIQTREVNEASMMPTGLLDNLTDKEVTELIAYLKTNAQVPLVGR</sequence>
<dbReference type="InterPro" id="IPR009056">
    <property type="entry name" value="Cyt_c-like_dom"/>
</dbReference>
<dbReference type="Pfam" id="PF23500">
    <property type="entry name" value="DUF7133"/>
    <property type="match status" value="1"/>
</dbReference>
<dbReference type="InterPro" id="IPR011041">
    <property type="entry name" value="Quinoprot_gluc/sorb_DH_b-prop"/>
</dbReference>
<keyword evidence="8" id="KW-1185">Reference proteome</keyword>
<organism evidence="7 8">
    <name type="scientific">Dyadobacter sandarakinus</name>
    <dbReference type="NCBI Taxonomy" id="2747268"/>
    <lineage>
        <taxon>Bacteria</taxon>
        <taxon>Pseudomonadati</taxon>
        <taxon>Bacteroidota</taxon>
        <taxon>Cytophagia</taxon>
        <taxon>Cytophagales</taxon>
        <taxon>Spirosomataceae</taxon>
        <taxon>Dyadobacter</taxon>
    </lineage>
</organism>
<gene>
    <name evidence="7" type="ORF">HWI92_01395</name>
</gene>
<dbReference type="InterPro" id="IPR013427">
    <property type="entry name" value="Haem-bd_dom_put"/>
</dbReference>
<dbReference type="PROSITE" id="PS51007">
    <property type="entry name" value="CYTC"/>
    <property type="match status" value="1"/>
</dbReference>
<evidence type="ECO:0000256" key="4">
    <source>
        <dbReference type="PROSITE-ProRule" id="PRU00433"/>
    </source>
</evidence>
<dbReference type="InterPro" id="IPR013428">
    <property type="entry name" value="Membrane-bound_put_N"/>
</dbReference>
<dbReference type="Pfam" id="PF14100">
    <property type="entry name" value="DUF6807"/>
    <property type="match status" value="1"/>
</dbReference>
<dbReference type="Gene3D" id="1.25.10.10">
    <property type="entry name" value="Leucine-rich Repeat Variant"/>
    <property type="match status" value="1"/>
</dbReference>
<dbReference type="Gene3D" id="1.10.760.10">
    <property type="entry name" value="Cytochrome c-like domain"/>
    <property type="match status" value="1"/>
</dbReference>
<feature type="domain" description="Cytochrome c" evidence="6">
    <location>
        <begin position="1137"/>
        <end position="1270"/>
    </location>
</feature>
<feature type="signal peptide" evidence="5">
    <location>
        <begin position="1"/>
        <end position="22"/>
    </location>
</feature>
<dbReference type="PANTHER" id="PTHR33546:SF1">
    <property type="entry name" value="LARGE, MULTIFUNCTIONAL SECRETED PROTEIN"/>
    <property type="match status" value="1"/>
</dbReference>
<dbReference type="InterPro" id="IPR055557">
    <property type="entry name" value="DUF7133"/>
</dbReference>
<name>A0ABX7I1C8_9BACT</name>
<dbReference type="EMBL" id="CP056775">
    <property type="protein sequence ID" value="QRQ99662.1"/>
    <property type="molecule type" value="Genomic_DNA"/>
</dbReference>
<evidence type="ECO:0000256" key="3">
    <source>
        <dbReference type="ARBA" id="ARBA00023004"/>
    </source>
</evidence>
<dbReference type="SUPFAM" id="SSF46626">
    <property type="entry name" value="Cytochrome c"/>
    <property type="match status" value="1"/>
</dbReference>
<dbReference type="SUPFAM" id="SSF50952">
    <property type="entry name" value="Soluble quinoprotein glucose dehydrogenase"/>
    <property type="match status" value="1"/>
</dbReference>
<keyword evidence="5" id="KW-0732">Signal</keyword>
<dbReference type="NCBIfam" id="TIGR02603">
    <property type="entry name" value="CxxCH_TIGR02603"/>
    <property type="match status" value="1"/>
</dbReference>
<accession>A0ABX7I1C8</accession>
<dbReference type="InterPro" id="IPR036909">
    <property type="entry name" value="Cyt_c-like_dom_sf"/>
</dbReference>
<dbReference type="Gene3D" id="2.120.10.30">
    <property type="entry name" value="TolB, C-terminal domain"/>
    <property type="match status" value="1"/>
</dbReference>
<evidence type="ECO:0000256" key="5">
    <source>
        <dbReference type="SAM" id="SignalP"/>
    </source>
</evidence>
<protein>
    <submittedName>
        <fullName evidence="7">PmoA family protein</fullName>
    </submittedName>
</protein>
<evidence type="ECO:0000256" key="1">
    <source>
        <dbReference type="ARBA" id="ARBA00022617"/>
    </source>
</evidence>
<dbReference type="Pfam" id="PF00034">
    <property type="entry name" value="Cytochrom_C"/>
    <property type="match status" value="1"/>
</dbReference>
<dbReference type="InterPro" id="IPR011989">
    <property type="entry name" value="ARM-like"/>
</dbReference>
<dbReference type="SUPFAM" id="SSF48371">
    <property type="entry name" value="ARM repeat"/>
    <property type="match status" value="1"/>
</dbReference>
<dbReference type="InterPro" id="IPR029475">
    <property type="entry name" value="DUF6807"/>
</dbReference>
<dbReference type="InterPro" id="IPR011042">
    <property type="entry name" value="6-blade_b-propeller_TolB-like"/>
</dbReference>
<evidence type="ECO:0000259" key="6">
    <source>
        <dbReference type="PROSITE" id="PS51007"/>
    </source>
</evidence>
<evidence type="ECO:0000313" key="7">
    <source>
        <dbReference type="EMBL" id="QRQ99662.1"/>
    </source>
</evidence>
<dbReference type="Proteomes" id="UP000612680">
    <property type="component" value="Chromosome"/>
</dbReference>
<keyword evidence="3 4" id="KW-0408">Iron</keyword>
<dbReference type="RefSeq" id="WP_204660424.1">
    <property type="nucleotide sequence ID" value="NZ_CP056775.1"/>
</dbReference>
<dbReference type="PANTHER" id="PTHR33546">
    <property type="entry name" value="LARGE, MULTIFUNCTIONAL SECRETED PROTEIN-RELATED"/>
    <property type="match status" value="1"/>
</dbReference>
<evidence type="ECO:0000313" key="8">
    <source>
        <dbReference type="Proteomes" id="UP000612680"/>
    </source>
</evidence>
<keyword evidence="2 4" id="KW-0479">Metal-binding</keyword>
<evidence type="ECO:0000256" key="2">
    <source>
        <dbReference type="ARBA" id="ARBA00022723"/>
    </source>
</evidence>
<proteinExistence type="predicted"/>
<dbReference type="InterPro" id="IPR016024">
    <property type="entry name" value="ARM-type_fold"/>
</dbReference>
<dbReference type="NCBIfam" id="TIGR02604">
    <property type="entry name" value="Piru_Ver_Nterm"/>
    <property type="match status" value="1"/>
</dbReference>
<keyword evidence="1 4" id="KW-0349">Heme</keyword>
<reference evidence="7 8" key="1">
    <citation type="submission" date="2020-06" db="EMBL/GenBank/DDBJ databases">
        <title>Dyadobacter sandarakinus sp. nov., isolated from the soil of the Arctic Yellow River Station.</title>
        <authorList>
            <person name="Zhang Y."/>
            <person name="Peng F."/>
        </authorList>
    </citation>
    <scope>NUCLEOTIDE SEQUENCE [LARGE SCALE GENOMIC DNA]</scope>
    <source>
        <strain evidence="7 8">Q3-56</strain>
    </source>
</reference>